<keyword evidence="1" id="KW-0732">Signal</keyword>
<dbReference type="EMBL" id="CP002292">
    <property type="protein sequence ID" value="ADP72377.1"/>
    <property type="molecule type" value="Genomic_DNA"/>
</dbReference>
<evidence type="ECO:0000256" key="1">
    <source>
        <dbReference type="SAM" id="SignalP"/>
    </source>
</evidence>
<proteinExistence type="predicted"/>
<dbReference type="KEGG" id="rva:Rvan_3181"/>
<feature type="signal peptide" evidence="1">
    <location>
        <begin position="1"/>
        <end position="24"/>
    </location>
</feature>
<accession>E3I1K2</accession>
<organism evidence="2 3">
    <name type="scientific">Rhodomicrobium vannielii (strain ATCC 17100 / DSM 162 / LMG 4299 / NCIMB 10020 / ATH 3.1.1)</name>
    <dbReference type="NCBI Taxonomy" id="648757"/>
    <lineage>
        <taxon>Bacteria</taxon>
        <taxon>Pseudomonadati</taxon>
        <taxon>Pseudomonadota</taxon>
        <taxon>Alphaproteobacteria</taxon>
        <taxon>Hyphomicrobiales</taxon>
        <taxon>Hyphomicrobiaceae</taxon>
        <taxon>Rhodomicrobium</taxon>
    </lineage>
</organism>
<evidence type="ECO:0008006" key="4">
    <source>
        <dbReference type="Google" id="ProtNLM"/>
    </source>
</evidence>
<sequence length="192" mass="19899">MFVLSRHVCVQLAFFLAGARSAYAEEGARQAIVLQGRAQPVCHFEAARAVRSTNMAVGGGSASQNILSVTQLIDSNARAVATSIAVTLKGMCNHPHVMTVSSGNGGLDPQTRTEAGSGFVQRFNYGASVAWGPSVVTLQTGGIQGQSTPEAVAPGAVSGDLRIDIEVDDPGDSPVVAGTYTDNLVITFRPLL</sequence>
<dbReference type="STRING" id="648757.Rvan_3181"/>
<reference evidence="3" key="1">
    <citation type="journal article" date="2011" name="J. Bacteriol.">
        <title>Genome sequences of eight morphologically diverse alphaproteobacteria.</title>
        <authorList>
            <consortium name="US DOE Joint Genome Institute"/>
            <person name="Brown P.J."/>
            <person name="Kysela D.T."/>
            <person name="Buechlein A."/>
            <person name="Hemmerich C."/>
            <person name="Brun Y.V."/>
        </authorList>
    </citation>
    <scope>NUCLEOTIDE SEQUENCE [LARGE SCALE GENOMIC DNA]</scope>
    <source>
        <strain evidence="3">ATCC 17100 / ATH 3.1.1 / DSM 162 / LMG 4299</strain>
    </source>
</reference>
<name>E3I1K2_RHOVT</name>
<evidence type="ECO:0000313" key="2">
    <source>
        <dbReference type="EMBL" id="ADP72377.1"/>
    </source>
</evidence>
<evidence type="ECO:0000313" key="3">
    <source>
        <dbReference type="Proteomes" id="UP000001399"/>
    </source>
</evidence>
<dbReference type="Proteomes" id="UP000001399">
    <property type="component" value="Chromosome"/>
</dbReference>
<protein>
    <recommendedName>
        <fullName evidence="4">Spore coat protein U domain-containing protein</fullName>
    </recommendedName>
</protein>
<dbReference type="AlphaFoldDB" id="E3I1K2"/>
<feature type="chain" id="PRO_5003172106" description="Spore coat protein U domain-containing protein" evidence="1">
    <location>
        <begin position="25"/>
        <end position="192"/>
    </location>
</feature>
<dbReference type="HOGENOM" id="CLU_1414214_0_0_5"/>
<keyword evidence="3" id="KW-1185">Reference proteome</keyword>
<gene>
    <name evidence="2" type="ordered locus">Rvan_3181</name>
</gene>